<dbReference type="Proteomes" id="UP000000600">
    <property type="component" value="Unassembled WGS sequence"/>
</dbReference>
<organism evidence="2 3">
    <name type="scientific">Paramecium tetraurelia</name>
    <dbReference type="NCBI Taxonomy" id="5888"/>
    <lineage>
        <taxon>Eukaryota</taxon>
        <taxon>Sar</taxon>
        <taxon>Alveolata</taxon>
        <taxon>Ciliophora</taxon>
        <taxon>Intramacronucleata</taxon>
        <taxon>Oligohymenophorea</taxon>
        <taxon>Peniculida</taxon>
        <taxon>Parameciidae</taxon>
        <taxon>Paramecium</taxon>
    </lineage>
</organism>
<feature type="compositionally biased region" description="Polar residues" evidence="1">
    <location>
        <begin position="174"/>
        <end position="185"/>
    </location>
</feature>
<dbReference type="RefSeq" id="XP_001462283.1">
    <property type="nucleotide sequence ID" value="XM_001462246.1"/>
</dbReference>
<evidence type="ECO:0000256" key="1">
    <source>
        <dbReference type="SAM" id="MobiDB-lite"/>
    </source>
</evidence>
<reference evidence="2 3" key="1">
    <citation type="journal article" date="2006" name="Nature">
        <title>Global trends of whole-genome duplications revealed by the ciliate Paramecium tetraurelia.</title>
        <authorList>
            <consortium name="Genoscope"/>
            <person name="Aury J.-M."/>
            <person name="Jaillon O."/>
            <person name="Duret L."/>
            <person name="Noel B."/>
            <person name="Jubin C."/>
            <person name="Porcel B.M."/>
            <person name="Segurens B."/>
            <person name="Daubin V."/>
            <person name="Anthouard V."/>
            <person name="Aiach N."/>
            <person name="Arnaiz O."/>
            <person name="Billaut A."/>
            <person name="Beisson J."/>
            <person name="Blanc I."/>
            <person name="Bouhouche K."/>
            <person name="Camara F."/>
            <person name="Duharcourt S."/>
            <person name="Guigo R."/>
            <person name="Gogendeau D."/>
            <person name="Katinka M."/>
            <person name="Keller A.-M."/>
            <person name="Kissmehl R."/>
            <person name="Klotz C."/>
            <person name="Koll F."/>
            <person name="Le Moue A."/>
            <person name="Lepere C."/>
            <person name="Malinsky S."/>
            <person name="Nowacki M."/>
            <person name="Nowak J.K."/>
            <person name="Plattner H."/>
            <person name="Poulain J."/>
            <person name="Ruiz F."/>
            <person name="Serrano V."/>
            <person name="Zagulski M."/>
            <person name="Dessen P."/>
            <person name="Betermier M."/>
            <person name="Weissenbach J."/>
            <person name="Scarpelli C."/>
            <person name="Schachter V."/>
            <person name="Sperling L."/>
            <person name="Meyer E."/>
            <person name="Cohen J."/>
            <person name="Wincker P."/>
        </authorList>
    </citation>
    <scope>NUCLEOTIDE SEQUENCE [LARGE SCALE GENOMIC DNA]</scope>
    <source>
        <strain evidence="2 3">Stock d4-2</strain>
    </source>
</reference>
<sequence length="302" mass="36285">MRSFSLGFQQNICKSFSKIKKENCYLIIYFLMLKFLQNRDNPRIKRGQDFMRFESNSHLPNNKQFNSPIHQDVLIHHDKPQYYVTKKLPPISIYNPLVQLTDKVDRPEYIVKQKEIYHSRYMDEYQQKGFKKKQGIFESFQHLLNLNHILIKGVHPDKKPLSFAALKEQRQRNYKSVNQDKQLSSRSKDNSKVHQSNLDSSRSHVSSYNKKNNYYVSEQSKLRTENKSIQVSLERMDRSSKTDQSIEFRPKIIQSFLIRQEEEAEKERQMRQLSIFDKKIKEIRIHQDKYGKRKMTIEQKSE</sequence>
<dbReference type="KEGG" id="ptm:GSPATT00027237001"/>
<dbReference type="AlphaFoldDB" id="A0EHW9"/>
<accession>A0EHW9</accession>
<dbReference type="EMBL" id="CT868680">
    <property type="protein sequence ID" value="CAK94910.1"/>
    <property type="molecule type" value="Genomic_DNA"/>
</dbReference>
<dbReference type="OrthoDB" id="301426at2759"/>
<dbReference type="OMA" id="NHILIQG"/>
<dbReference type="HOGENOM" id="CLU_995561_0_0_1"/>
<feature type="compositionally biased region" description="Polar residues" evidence="1">
    <location>
        <begin position="193"/>
        <end position="209"/>
    </location>
</feature>
<dbReference type="GeneID" id="5048068"/>
<dbReference type="InParanoid" id="A0EHW9"/>
<evidence type="ECO:0008006" key="4">
    <source>
        <dbReference type="Google" id="ProtNLM"/>
    </source>
</evidence>
<evidence type="ECO:0000313" key="3">
    <source>
        <dbReference type="Proteomes" id="UP000000600"/>
    </source>
</evidence>
<feature type="region of interest" description="Disordered" evidence="1">
    <location>
        <begin position="174"/>
        <end position="209"/>
    </location>
</feature>
<evidence type="ECO:0000313" key="2">
    <source>
        <dbReference type="EMBL" id="CAK94910.1"/>
    </source>
</evidence>
<proteinExistence type="predicted"/>
<name>A0EHW9_PARTE</name>
<gene>
    <name evidence="2" type="ORF">GSPATT00027237001</name>
</gene>
<protein>
    <recommendedName>
        <fullName evidence="4">Enkurin domain-containing protein</fullName>
    </recommendedName>
</protein>
<keyword evidence="3" id="KW-1185">Reference proteome</keyword>